<dbReference type="EMBL" id="JANSHE010000032">
    <property type="protein sequence ID" value="KAJ3018731.1"/>
    <property type="molecule type" value="Genomic_DNA"/>
</dbReference>
<accession>A0ACC1Q9M8</accession>
<keyword evidence="2" id="KW-1185">Reference proteome</keyword>
<reference evidence="1" key="1">
    <citation type="submission" date="2022-08" db="EMBL/GenBank/DDBJ databases">
        <title>Genome Sequence of Pycnoporus sanguineus.</title>
        <authorList>
            <person name="Buettner E."/>
        </authorList>
    </citation>
    <scope>NUCLEOTIDE SEQUENCE</scope>
    <source>
        <strain evidence="1">CG-C14</strain>
    </source>
</reference>
<organism evidence="1 2">
    <name type="scientific">Trametes sanguinea</name>
    <dbReference type="NCBI Taxonomy" id="158606"/>
    <lineage>
        <taxon>Eukaryota</taxon>
        <taxon>Fungi</taxon>
        <taxon>Dikarya</taxon>
        <taxon>Basidiomycota</taxon>
        <taxon>Agaricomycotina</taxon>
        <taxon>Agaricomycetes</taxon>
        <taxon>Polyporales</taxon>
        <taxon>Polyporaceae</taxon>
        <taxon>Trametes</taxon>
    </lineage>
</organism>
<protein>
    <submittedName>
        <fullName evidence="1">Uncharacterized protein</fullName>
    </submittedName>
</protein>
<dbReference type="Proteomes" id="UP001144978">
    <property type="component" value="Unassembled WGS sequence"/>
</dbReference>
<proteinExistence type="predicted"/>
<evidence type="ECO:0000313" key="2">
    <source>
        <dbReference type="Proteomes" id="UP001144978"/>
    </source>
</evidence>
<name>A0ACC1Q9M8_9APHY</name>
<sequence length="668" mass="73328">MEPPAENAAATERIDRSYILLLKPPSSPGSVVERMAWDISRGRAMPYQYAGDSSGEANPASASHSPLPHPSIIGVSEGEEEATEDESSTLVAAEDDGEETDPPSTLEDSDGELPTKKDIIGRLRSSTRKPQLSQYASNLRDADGRYSSANIRHQGYTAAMNIDVNDGQNRGRQGDKPEDDKPRSGKAAKSSKVKAMFRRIKSVFQGASNVSDSQQTSPSSAQRTRGVFDLLVDTGSSTSWVIGSETKKIERKHDGKGKAILKDWDDSDLRRDPTHTVLPISALKRVDERDCTTGHVEYGDHGEARLVLSRREELEIDFLCVDWVLRASGRLAVYADLGIAWALSPSLHRDPADGMLGLGRLEIQPDFDIGDDEYEPPTFMTSLKQRLPKLDAVRIPFHIPPHTAPVDRSMNVTTALGRVHHVVRDSSPLSFSALNVPSAKLTTIMPRPVEESWLAYQKWPCLASPRFSPPLAMDPAYPDEWMVQLIRMTFHGFAGGRPGFASEYVIDMAKCSSNTGSGTQSSSEVQVALPVLLDTVLNIRKHVIGDIPQNQDLLTSTDLRYSTVPPEFPNSGVTVVYDFIGVDGEVVSVTGSCRPFLTAFNPAKRGDVRQCLVLPQKSADFEGTFGLNWFNTMFVGMHKGVHGDDYVTLAPQRLSEMSRYTMPSLDEA</sequence>
<comment type="caution">
    <text evidence="1">The sequence shown here is derived from an EMBL/GenBank/DDBJ whole genome shotgun (WGS) entry which is preliminary data.</text>
</comment>
<evidence type="ECO:0000313" key="1">
    <source>
        <dbReference type="EMBL" id="KAJ3018731.1"/>
    </source>
</evidence>
<gene>
    <name evidence="1" type="ORF">NUW54_g265</name>
</gene>